<comment type="caution">
    <text evidence="4">The sequence shown here is derived from an EMBL/GenBank/DDBJ whole genome shotgun (WGS) entry which is preliminary data.</text>
</comment>
<dbReference type="Pfam" id="PF01527">
    <property type="entry name" value="HTH_Tnp_1"/>
    <property type="match status" value="1"/>
</dbReference>
<dbReference type="GO" id="GO:0015074">
    <property type="term" value="P:DNA integration"/>
    <property type="evidence" value="ECO:0007669"/>
    <property type="project" value="InterPro"/>
</dbReference>
<accession>A0A9X5BKF3</accession>
<feature type="coiled-coil region" evidence="2">
    <location>
        <begin position="69"/>
        <end position="98"/>
    </location>
</feature>
<sequence length="394" mass="46144">MRYNKNHKKEVLIMSQNYTPEFKKKIVRLHEEEGRTYKSITAEYGVSKASISKWCSEFSKECQTDPQAKEDYDSMKENLRLKRENEELRKEIAFLKKAGGILCEGNRLEAYRFIDQHHEEFGIRWLLGRLGICPNAYYNYRKHRKADYCAQKAEVQGKIDEIYHRHNGVDGYRSMTAYLEREGYSYSPATIHKYMNTEMGLHSIVRPKKPGAKPGKPHKIFENKLGQDFHADKPNQKWCTDFTYLFLKNGDVRYNCTIIDLYDRSVVASITDRHITSDLAMRTLQKALDSQHLAKGGLILHSDQGSQYTSKAFIEFCGSVHVSQSMSKAGYPYDNAPMERYFNTLKNECTNLYEFRTEEELYQTVEEFAYVTYNHVRPHSYNRYRTPFEARCAA</sequence>
<dbReference type="InterPro" id="IPR050900">
    <property type="entry name" value="Transposase_IS3/IS150/IS904"/>
</dbReference>
<keyword evidence="5" id="KW-1185">Reference proteome</keyword>
<dbReference type="SUPFAM" id="SSF46689">
    <property type="entry name" value="Homeodomain-like"/>
    <property type="match status" value="1"/>
</dbReference>
<dbReference type="InterPro" id="IPR001584">
    <property type="entry name" value="Integrase_cat-core"/>
</dbReference>
<dbReference type="InterPro" id="IPR025948">
    <property type="entry name" value="HTH-like_dom"/>
</dbReference>
<comment type="function">
    <text evidence="1">Involved in the transposition of the insertion sequence.</text>
</comment>
<dbReference type="Gene3D" id="3.30.420.10">
    <property type="entry name" value="Ribonuclease H-like superfamily/Ribonuclease H"/>
    <property type="match status" value="1"/>
</dbReference>
<dbReference type="OrthoDB" id="9775203at2"/>
<dbReference type="RefSeq" id="WP_160562533.1">
    <property type="nucleotide sequence ID" value="NZ_QZDT01000163.1"/>
</dbReference>
<dbReference type="Proteomes" id="UP001154420">
    <property type="component" value="Unassembled WGS sequence"/>
</dbReference>
<dbReference type="NCBIfam" id="NF033516">
    <property type="entry name" value="transpos_IS3"/>
    <property type="match status" value="1"/>
</dbReference>
<dbReference type="SUPFAM" id="SSF53098">
    <property type="entry name" value="Ribonuclease H-like"/>
    <property type="match status" value="1"/>
</dbReference>
<evidence type="ECO:0000313" key="5">
    <source>
        <dbReference type="Proteomes" id="UP001154420"/>
    </source>
</evidence>
<keyword evidence="2" id="KW-0175">Coiled coil</keyword>
<protein>
    <submittedName>
        <fullName evidence="4">IS3 family transposase</fullName>
    </submittedName>
</protein>
<dbReference type="GO" id="GO:0004803">
    <property type="term" value="F:transposase activity"/>
    <property type="evidence" value="ECO:0007669"/>
    <property type="project" value="InterPro"/>
</dbReference>
<dbReference type="Pfam" id="PF00665">
    <property type="entry name" value="rve"/>
    <property type="match status" value="1"/>
</dbReference>
<reference evidence="4" key="1">
    <citation type="submission" date="2018-09" db="EMBL/GenBank/DDBJ databases">
        <title>Murine metabolic-syndrome-specific gut microbial biobank.</title>
        <authorList>
            <person name="Liu C."/>
        </authorList>
    </citation>
    <scope>NUCLEOTIDE SEQUENCE</scope>
    <source>
        <strain evidence="4">D42-62</strain>
    </source>
</reference>
<evidence type="ECO:0000256" key="2">
    <source>
        <dbReference type="SAM" id="Coils"/>
    </source>
</evidence>
<evidence type="ECO:0000256" key="1">
    <source>
        <dbReference type="ARBA" id="ARBA00002286"/>
    </source>
</evidence>
<dbReference type="InterPro" id="IPR009057">
    <property type="entry name" value="Homeodomain-like_sf"/>
</dbReference>
<gene>
    <name evidence="4" type="ORF">D5281_25110</name>
</gene>
<dbReference type="InterPro" id="IPR002514">
    <property type="entry name" value="Transposase_8"/>
</dbReference>
<dbReference type="EMBL" id="QZDT01000163">
    <property type="protein sequence ID" value="NBJ95685.1"/>
    <property type="molecule type" value="Genomic_DNA"/>
</dbReference>
<organism evidence="4 5">
    <name type="scientific">Parablautia muri</name>
    <dbReference type="NCBI Taxonomy" id="2320879"/>
    <lineage>
        <taxon>Bacteria</taxon>
        <taxon>Bacillati</taxon>
        <taxon>Bacillota</taxon>
        <taxon>Clostridia</taxon>
        <taxon>Lachnospirales</taxon>
        <taxon>Lachnospiraceae</taxon>
        <taxon>Parablautia</taxon>
    </lineage>
</organism>
<dbReference type="Gene3D" id="1.10.10.60">
    <property type="entry name" value="Homeodomain-like"/>
    <property type="match status" value="1"/>
</dbReference>
<dbReference type="Pfam" id="PF13276">
    <property type="entry name" value="HTH_21"/>
    <property type="match status" value="1"/>
</dbReference>
<proteinExistence type="predicted"/>
<dbReference type="GO" id="GO:0006313">
    <property type="term" value="P:DNA transposition"/>
    <property type="evidence" value="ECO:0007669"/>
    <property type="project" value="InterPro"/>
</dbReference>
<dbReference type="PANTHER" id="PTHR46889">
    <property type="entry name" value="TRANSPOSASE INSF FOR INSERTION SEQUENCE IS3B-RELATED"/>
    <property type="match status" value="1"/>
</dbReference>
<evidence type="ECO:0000313" key="4">
    <source>
        <dbReference type="EMBL" id="NBJ95685.1"/>
    </source>
</evidence>
<dbReference type="InterPro" id="IPR012337">
    <property type="entry name" value="RNaseH-like_sf"/>
</dbReference>
<dbReference type="InterPro" id="IPR036397">
    <property type="entry name" value="RNaseH_sf"/>
</dbReference>
<dbReference type="GO" id="GO:0003677">
    <property type="term" value="F:DNA binding"/>
    <property type="evidence" value="ECO:0007669"/>
    <property type="project" value="InterPro"/>
</dbReference>
<evidence type="ECO:0000259" key="3">
    <source>
        <dbReference type="PROSITE" id="PS50994"/>
    </source>
</evidence>
<feature type="domain" description="Integrase catalytic" evidence="3">
    <location>
        <begin position="230"/>
        <end position="394"/>
    </location>
</feature>
<dbReference type="PANTHER" id="PTHR46889:SF4">
    <property type="entry name" value="TRANSPOSASE INSO FOR INSERTION SEQUENCE ELEMENT IS911B-RELATED"/>
    <property type="match status" value="1"/>
</dbReference>
<name>A0A9X5BKF3_9FIRM</name>
<dbReference type="AlphaFoldDB" id="A0A9X5BKF3"/>
<dbReference type="InterPro" id="IPR048020">
    <property type="entry name" value="Transpos_IS3"/>
</dbReference>
<dbReference type="PROSITE" id="PS50994">
    <property type="entry name" value="INTEGRASE"/>
    <property type="match status" value="1"/>
</dbReference>